<dbReference type="Gene3D" id="2.170.120.30">
    <property type="match status" value="1"/>
</dbReference>
<organism evidence="1 3">
    <name type="scientific">Formosa algae</name>
    <dbReference type="NCBI Taxonomy" id="225843"/>
    <lineage>
        <taxon>Bacteria</taxon>
        <taxon>Pseudomonadati</taxon>
        <taxon>Bacteroidota</taxon>
        <taxon>Flavobacteriia</taxon>
        <taxon>Flavobacteriales</taxon>
        <taxon>Flavobacteriaceae</taxon>
        <taxon>Formosa</taxon>
    </lineage>
</organism>
<protein>
    <recommendedName>
        <fullName evidence="5">YbbR-like domain-containing protein</fullName>
    </recommendedName>
</protein>
<dbReference type="Proteomes" id="UP001138672">
    <property type="component" value="Unassembled WGS sequence"/>
</dbReference>
<reference evidence="1" key="1">
    <citation type="submission" date="2021-03" db="EMBL/GenBank/DDBJ databases">
        <title>Genomic Encyclopedia of Type Strains, Phase IV (KMG-IV): sequencing the most valuable type-strain genomes for metagenomic binning, comparative biology and taxonomic classification.</title>
        <authorList>
            <person name="Goeker M."/>
        </authorList>
    </citation>
    <scope>NUCLEOTIDE SEQUENCE</scope>
    <source>
        <strain evidence="1">DSM 15523</strain>
        <strain evidence="2 4">DSM 16476</strain>
    </source>
</reference>
<dbReference type="Proteomes" id="UP001231587">
    <property type="component" value="Unassembled WGS sequence"/>
</dbReference>
<evidence type="ECO:0000313" key="4">
    <source>
        <dbReference type="Proteomes" id="UP001231587"/>
    </source>
</evidence>
<evidence type="ECO:0000313" key="2">
    <source>
        <dbReference type="EMBL" id="MDQ0335811.1"/>
    </source>
</evidence>
<keyword evidence="4" id="KW-1185">Reference proteome</keyword>
<name>A0A9X1C8Z7_9FLAO</name>
<evidence type="ECO:0000313" key="1">
    <source>
        <dbReference type="EMBL" id="MBP1840211.1"/>
    </source>
</evidence>
<accession>A0A9X1C8Z7</accession>
<dbReference type="Gene3D" id="2.170.120.40">
    <property type="entry name" value="YbbR-like domain"/>
    <property type="match status" value="1"/>
</dbReference>
<dbReference type="InterPro" id="IPR053154">
    <property type="entry name" value="c-di-AMP_regulator"/>
</dbReference>
<proteinExistence type="predicted"/>
<dbReference type="EMBL" id="JAGGJQ010000005">
    <property type="protein sequence ID" value="MBP1840211.1"/>
    <property type="molecule type" value="Genomic_DNA"/>
</dbReference>
<comment type="caution">
    <text evidence="1">The sequence shown here is derived from an EMBL/GenBank/DDBJ whole genome shotgun (WGS) entry which is preliminary data.</text>
</comment>
<dbReference type="PANTHER" id="PTHR37804">
    <property type="entry name" value="CDAA REGULATORY PROTEIN CDAR"/>
    <property type="match status" value="1"/>
</dbReference>
<dbReference type="RefSeq" id="WP_069727813.1">
    <property type="nucleotide sequence ID" value="NZ_JAGGJQ010000005.1"/>
</dbReference>
<evidence type="ECO:0008006" key="5">
    <source>
        <dbReference type="Google" id="ProtNLM"/>
    </source>
</evidence>
<evidence type="ECO:0000313" key="3">
    <source>
        <dbReference type="Proteomes" id="UP001138672"/>
    </source>
</evidence>
<dbReference type="AlphaFoldDB" id="A0A9X1C8Z7"/>
<sequence length="320" mass="36932">MKDIKSRFLKFVKSKKINVFALFLLLSFTILVLNKLSSTYTNTITFPVETVNLPETYVILNDSNQVLNVTLKTYGFKFLRYYIFKPKLTLDYKDNLKHTDSTFSWSSRRSYSKINDQFDKDIEVVSLLPDSLQFKYDENATKDVPVILQEHIKFSPGFDVLENYTITPDTVHIIGPEKQVSAIQFIKTLPLELEDVHLDINQKIGLDLPKESKLITFSHNKVHLNAKVEKFTEGTFNIPVTIKNVPANLALKYYPKSVSVSYYTTLSGFNEVSAKDFKVECDYEKHVDNQSYLVPELVKQPKNVKSAKIIQQKIEYIISE</sequence>
<dbReference type="EMBL" id="JAUSUU010000006">
    <property type="protein sequence ID" value="MDQ0335811.1"/>
    <property type="molecule type" value="Genomic_DNA"/>
</dbReference>
<gene>
    <name evidence="1" type="ORF">J2Z56_002138</name>
    <name evidence="2" type="ORF">J2Z57_002262</name>
</gene>
<dbReference type="Pfam" id="PF07949">
    <property type="entry name" value="YbbR"/>
    <property type="match status" value="1"/>
</dbReference>
<dbReference type="PANTHER" id="PTHR37804:SF1">
    <property type="entry name" value="CDAA REGULATORY PROTEIN CDAR"/>
    <property type="match status" value="1"/>
</dbReference>
<dbReference type="OrthoDB" id="1150187at2"/>
<dbReference type="InterPro" id="IPR012505">
    <property type="entry name" value="YbbR"/>
</dbReference>